<feature type="region of interest" description="Disordered" evidence="2">
    <location>
        <begin position="376"/>
        <end position="449"/>
    </location>
</feature>
<dbReference type="PANTHER" id="PTHR13847">
    <property type="entry name" value="SARCOSINE DEHYDROGENASE-RELATED"/>
    <property type="match status" value="1"/>
</dbReference>
<evidence type="ECO:0000256" key="2">
    <source>
        <dbReference type="SAM" id="MobiDB-lite"/>
    </source>
</evidence>
<name>A0A1H0MRL4_9ACTN</name>
<dbReference type="InterPro" id="IPR042204">
    <property type="entry name" value="2Fe-2S-bd_N"/>
</dbReference>
<dbReference type="InterPro" id="IPR006076">
    <property type="entry name" value="FAD-dep_OxRdtase"/>
</dbReference>
<dbReference type="SUPFAM" id="SSF54292">
    <property type="entry name" value="2Fe-2S ferredoxin-like"/>
    <property type="match status" value="1"/>
</dbReference>
<gene>
    <name evidence="4" type="ORF">SAMN05216259_11368</name>
</gene>
<dbReference type="SUPFAM" id="SSF54373">
    <property type="entry name" value="FAD-linked reductases, C-terminal domain"/>
    <property type="match status" value="1"/>
</dbReference>
<evidence type="ECO:0000256" key="1">
    <source>
        <dbReference type="ARBA" id="ARBA00023002"/>
    </source>
</evidence>
<dbReference type="InterPro" id="IPR036010">
    <property type="entry name" value="2Fe-2S_ferredoxin-like_sf"/>
</dbReference>
<feature type="domain" description="FAD dependent oxidoreductase" evidence="3">
    <location>
        <begin position="7"/>
        <end position="361"/>
    </location>
</feature>
<evidence type="ECO:0000259" key="3">
    <source>
        <dbReference type="Pfam" id="PF01266"/>
    </source>
</evidence>
<sequence length="531" mass="53673">MTARGADLVVVGAGVVGAACAYFAALAGLRVTVLDRGAAGSGTSSAGEGNLLVSDKEEGPELDLALYSRQVWSQDLAAHGQHWEYEAKGGLVVAASRTSAAALRQLTAAQRASGVTAEDVGPQALPDYEPHLSRELAGGAYYPQDAQLQPMLAVAHLLRLARESGAEVRTGTEVTGFLRSGARVTGVRTTAGDVPAGAVLNAAGTWAGEVAALAGVHLPVLPRRGFVLVTEPMPPGTVRHKVYAAEYVGDVASSDAALQTSPVVESTGAGTILIGASRERVGFDRAFSLPAAAALAAKAVALFPMLAEVRLMRTYLGFRPYCPDHLPVIGPDPRAPGLWHACGHEGAGIGLSAGTGKLLAQALTGAEPDLDLAPFAPERFAAGPGGGSFDGSGDRSGHGPGAEAEAAPGGRSEGRPGGGLDHGPGGRSGSGFGSPPADGSGGGPAMSHRMTFRGRTVTAEPGQSVAAALVAAGITDWRATRHQGSPRGLFCGIGLCFDCLLTIDGAPAERACLVPARDGMRLGEADSDGRA</sequence>
<feature type="compositionally biased region" description="Gly residues" evidence="2">
    <location>
        <begin position="415"/>
        <end position="432"/>
    </location>
</feature>
<keyword evidence="5" id="KW-1185">Reference proteome</keyword>
<reference evidence="4 5" key="1">
    <citation type="submission" date="2016-10" db="EMBL/GenBank/DDBJ databases">
        <authorList>
            <person name="de Groot N.N."/>
        </authorList>
    </citation>
    <scope>NUCLEOTIDE SEQUENCE [LARGE SCALE GENOMIC DNA]</scope>
    <source>
        <strain evidence="4 5">CGMCC 4.2022</strain>
    </source>
</reference>
<dbReference type="OrthoDB" id="9806257at2"/>
<dbReference type="SUPFAM" id="SSF51905">
    <property type="entry name" value="FAD/NAD(P)-binding domain"/>
    <property type="match status" value="1"/>
</dbReference>
<evidence type="ECO:0000313" key="4">
    <source>
        <dbReference type="EMBL" id="SDO83089.1"/>
    </source>
</evidence>
<accession>A0A1H0MRL4</accession>
<proteinExistence type="predicted"/>
<keyword evidence="1" id="KW-0560">Oxidoreductase</keyword>
<dbReference type="Gene3D" id="3.10.20.440">
    <property type="entry name" value="2Fe-2S iron-sulphur cluster binding domain, sarcosine oxidase, alpha subunit, N-terminal domain"/>
    <property type="match status" value="1"/>
</dbReference>
<dbReference type="Proteomes" id="UP000199341">
    <property type="component" value="Unassembled WGS sequence"/>
</dbReference>
<dbReference type="STRING" id="310781.SAMN05216259_11368"/>
<dbReference type="EMBL" id="FNIE01000013">
    <property type="protein sequence ID" value="SDO83089.1"/>
    <property type="molecule type" value="Genomic_DNA"/>
</dbReference>
<organism evidence="4 5">
    <name type="scientific">Actinacidiphila guanduensis</name>
    <dbReference type="NCBI Taxonomy" id="310781"/>
    <lineage>
        <taxon>Bacteria</taxon>
        <taxon>Bacillati</taxon>
        <taxon>Actinomycetota</taxon>
        <taxon>Actinomycetes</taxon>
        <taxon>Kitasatosporales</taxon>
        <taxon>Streptomycetaceae</taxon>
        <taxon>Actinacidiphila</taxon>
    </lineage>
</organism>
<dbReference type="Gene3D" id="3.30.9.10">
    <property type="entry name" value="D-Amino Acid Oxidase, subunit A, domain 2"/>
    <property type="match status" value="1"/>
</dbReference>
<dbReference type="PANTHER" id="PTHR13847:SF287">
    <property type="entry name" value="FAD-DEPENDENT OXIDOREDUCTASE DOMAIN-CONTAINING PROTEIN 1"/>
    <property type="match status" value="1"/>
</dbReference>
<dbReference type="Gene3D" id="3.50.50.60">
    <property type="entry name" value="FAD/NAD(P)-binding domain"/>
    <property type="match status" value="1"/>
</dbReference>
<evidence type="ECO:0000313" key="5">
    <source>
        <dbReference type="Proteomes" id="UP000199341"/>
    </source>
</evidence>
<dbReference type="InterPro" id="IPR036188">
    <property type="entry name" value="FAD/NAD-bd_sf"/>
</dbReference>
<dbReference type="AlphaFoldDB" id="A0A1H0MRL4"/>
<dbReference type="Pfam" id="PF01266">
    <property type="entry name" value="DAO"/>
    <property type="match status" value="1"/>
</dbReference>
<dbReference type="Pfam" id="PF13510">
    <property type="entry name" value="Fer2_4"/>
    <property type="match status" value="1"/>
</dbReference>
<protein>
    <submittedName>
        <fullName evidence="4">Sarcosine oxidase subunit beta</fullName>
    </submittedName>
</protein>
<dbReference type="PROSITE" id="PS51257">
    <property type="entry name" value="PROKAR_LIPOPROTEIN"/>
    <property type="match status" value="1"/>
</dbReference>
<feature type="compositionally biased region" description="Low complexity" evidence="2">
    <location>
        <begin position="401"/>
        <end position="410"/>
    </location>
</feature>
<dbReference type="GO" id="GO:0005737">
    <property type="term" value="C:cytoplasm"/>
    <property type="evidence" value="ECO:0007669"/>
    <property type="project" value="TreeGrafter"/>
</dbReference>
<dbReference type="GO" id="GO:0016491">
    <property type="term" value="F:oxidoreductase activity"/>
    <property type="evidence" value="ECO:0007669"/>
    <property type="project" value="UniProtKB-KW"/>
</dbReference>
<dbReference type="GO" id="GO:0051536">
    <property type="term" value="F:iron-sulfur cluster binding"/>
    <property type="evidence" value="ECO:0007669"/>
    <property type="project" value="InterPro"/>
</dbReference>